<name>A0ABQ9NKN1_9PEZI</name>
<evidence type="ECO:0000313" key="2">
    <source>
        <dbReference type="EMBL" id="KAJ9659009.1"/>
    </source>
</evidence>
<dbReference type="EC" id="3.1.3.7" evidence="2"/>
<dbReference type="EMBL" id="JAPDRL010000080">
    <property type="protein sequence ID" value="KAJ9659009.1"/>
    <property type="molecule type" value="Genomic_DNA"/>
</dbReference>
<dbReference type="CDD" id="cd04301">
    <property type="entry name" value="NAT_SF"/>
    <property type="match status" value="1"/>
</dbReference>
<dbReference type="PANTHER" id="PTHR43305:SF1">
    <property type="entry name" value="FAMILY N-ACETYLTRANSFERASE, PUTATIVE (AFU_ORTHOLOGUE AFUA_2G01380)-RELATED"/>
    <property type="match status" value="1"/>
</dbReference>
<dbReference type="InterPro" id="IPR000182">
    <property type="entry name" value="GNAT_dom"/>
</dbReference>
<keyword evidence="2" id="KW-0378">Hydrolase</keyword>
<dbReference type="GO" id="GO:0008441">
    <property type="term" value="F:3'(2'),5'-bisphosphate nucleotidase activity"/>
    <property type="evidence" value="ECO:0007669"/>
    <property type="project" value="UniProtKB-EC"/>
</dbReference>
<dbReference type="InterPro" id="IPR052777">
    <property type="entry name" value="Acetyltransferase_Enz"/>
</dbReference>
<sequence>MSQPFESNTPFTPRKEPQFTIAPARFPEDLHVVSILFTAYTGSLPIDLAYQDFTVELNSLPGKYAPPTGELLLARTFTGEPIGCVAVRPLPGLPDCCEMKRLYTLPSGRGLGIGRALVKAVLEVATRLGYTEMKLDTLPSMTAAIKLYSEEGFGKTEAYYATPIAETVFLARRLC</sequence>
<dbReference type="InterPro" id="IPR016181">
    <property type="entry name" value="Acyl_CoA_acyltransferase"/>
</dbReference>
<dbReference type="PANTHER" id="PTHR43305">
    <property type="entry name" value="FAMILY N-ACETYLTRANSFERASE, PUTATIVE (AFU_ORTHOLOGUE AFUA_2G01380)-RELATED"/>
    <property type="match status" value="1"/>
</dbReference>
<proteinExistence type="predicted"/>
<accession>A0ABQ9NKN1</accession>
<comment type="caution">
    <text evidence="2">The sequence shown here is derived from an EMBL/GenBank/DDBJ whole genome shotgun (WGS) entry which is preliminary data.</text>
</comment>
<gene>
    <name evidence="2" type="primary">MET22_1</name>
    <name evidence="2" type="ORF">H2201_007531</name>
</gene>
<protein>
    <submittedName>
        <fullName evidence="2">3'(2'),5'-bisphosphate nucleotidase</fullName>
        <ecNumber evidence="2">3.1.3.7</ecNumber>
    </submittedName>
</protein>
<organism evidence="2 3">
    <name type="scientific">Coniosporium apollinis</name>
    <dbReference type="NCBI Taxonomy" id="61459"/>
    <lineage>
        <taxon>Eukaryota</taxon>
        <taxon>Fungi</taxon>
        <taxon>Dikarya</taxon>
        <taxon>Ascomycota</taxon>
        <taxon>Pezizomycotina</taxon>
        <taxon>Dothideomycetes</taxon>
        <taxon>Dothideomycetes incertae sedis</taxon>
        <taxon>Coniosporium</taxon>
    </lineage>
</organism>
<evidence type="ECO:0000313" key="3">
    <source>
        <dbReference type="Proteomes" id="UP001172684"/>
    </source>
</evidence>
<evidence type="ECO:0000259" key="1">
    <source>
        <dbReference type="PROSITE" id="PS51186"/>
    </source>
</evidence>
<dbReference type="SUPFAM" id="SSF55729">
    <property type="entry name" value="Acyl-CoA N-acyltransferases (Nat)"/>
    <property type="match status" value="1"/>
</dbReference>
<dbReference type="Pfam" id="PF00583">
    <property type="entry name" value="Acetyltransf_1"/>
    <property type="match status" value="1"/>
</dbReference>
<dbReference type="Proteomes" id="UP001172684">
    <property type="component" value="Unassembled WGS sequence"/>
</dbReference>
<reference evidence="2" key="1">
    <citation type="submission" date="2022-10" db="EMBL/GenBank/DDBJ databases">
        <title>Culturing micro-colonial fungi from biological soil crusts in the Mojave desert and describing Neophaeococcomyces mojavensis, and introducing the new genera and species Taxawa tesnikishii.</title>
        <authorList>
            <person name="Kurbessoian T."/>
            <person name="Stajich J.E."/>
        </authorList>
    </citation>
    <scope>NUCLEOTIDE SEQUENCE</scope>
    <source>
        <strain evidence="2">TK_1</strain>
    </source>
</reference>
<keyword evidence="3" id="KW-1185">Reference proteome</keyword>
<dbReference type="PROSITE" id="PS51186">
    <property type="entry name" value="GNAT"/>
    <property type="match status" value="1"/>
</dbReference>
<feature type="domain" description="N-acetyltransferase" evidence="1">
    <location>
        <begin position="19"/>
        <end position="175"/>
    </location>
</feature>
<dbReference type="Gene3D" id="3.40.630.30">
    <property type="match status" value="1"/>
</dbReference>